<sequence>MGKLARRFVILTLMIVIFALAVVGLVNHPRRPGLMGASLTCPTTATWPCTRIL</sequence>
<evidence type="ECO:0000313" key="3">
    <source>
        <dbReference type="Proteomes" id="UP000759443"/>
    </source>
</evidence>
<dbReference type="EMBL" id="JAGGJU010000011">
    <property type="protein sequence ID" value="MBP1852427.1"/>
    <property type="molecule type" value="Genomic_DNA"/>
</dbReference>
<evidence type="ECO:0000256" key="1">
    <source>
        <dbReference type="SAM" id="Phobius"/>
    </source>
</evidence>
<keyword evidence="1" id="KW-0812">Transmembrane</keyword>
<feature type="transmembrane region" description="Helical" evidence="1">
    <location>
        <begin position="7"/>
        <end position="26"/>
    </location>
</feature>
<proteinExistence type="predicted"/>
<dbReference type="Proteomes" id="UP000759443">
    <property type="component" value="Unassembled WGS sequence"/>
</dbReference>
<keyword evidence="1" id="KW-0472">Membrane</keyword>
<accession>A0ABS4E3B8</accession>
<reference evidence="2 3" key="1">
    <citation type="submission" date="2021-03" db="EMBL/GenBank/DDBJ databases">
        <title>Genomic Encyclopedia of Type Strains, Phase IV (KMG-IV): sequencing the most valuable type-strain genomes for metagenomic binning, comparative biology and taxonomic classification.</title>
        <authorList>
            <person name="Goeker M."/>
        </authorList>
    </citation>
    <scope>NUCLEOTIDE SEQUENCE [LARGE SCALE GENOMIC DNA]</scope>
    <source>
        <strain evidence="2 3">DSM 21600</strain>
    </source>
</reference>
<gene>
    <name evidence="2" type="ORF">J2Z17_003884</name>
</gene>
<keyword evidence="3" id="KW-1185">Reference proteome</keyword>
<protein>
    <submittedName>
        <fullName evidence="2">Uncharacterized protein</fullName>
    </submittedName>
</protein>
<evidence type="ECO:0000313" key="2">
    <source>
        <dbReference type="EMBL" id="MBP1852427.1"/>
    </source>
</evidence>
<keyword evidence="1" id="KW-1133">Transmembrane helix</keyword>
<organism evidence="2 3">
    <name type="scientific">Rhizobium halophytocola</name>
    <dbReference type="NCBI Taxonomy" id="735519"/>
    <lineage>
        <taxon>Bacteria</taxon>
        <taxon>Pseudomonadati</taxon>
        <taxon>Pseudomonadota</taxon>
        <taxon>Alphaproteobacteria</taxon>
        <taxon>Hyphomicrobiales</taxon>
        <taxon>Rhizobiaceae</taxon>
        <taxon>Rhizobium/Agrobacterium group</taxon>
        <taxon>Rhizobium</taxon>
    </lineage>
</organism>
<name>A0ABS4E3B8_9HYPH</name>
<comment type="caution">
    <text evidence="2">The sequence shown here is derived from an EMBL/GenBank/DDBJ whole genome shotgun (WGS) entry which is preliminary data.</text>
</comment>
<dbReference type="RefSeq" id="WP_209947264.1">
    <property type="nucleotide sequence ID" value="NZ_JAGGJU010000011.1"/>
</dbReference>